<dbReference type="InterPro" id="IPR000668">
    <property type="entry name" value="Peptidase_C1A_C"/>
</dbReference>
<evidence type="ECO:0000313" key="7">
    <source>
        <dbReference type="Proteomes" id="UP001341840"/>
    </source>
</evidence>
<reference evidence="6 7" key="1">
    <citation type="journal article" date="2023" name="Plants (Basel)">
        <title>Bridging the Gap: Combining Genomics and Transcriptomics Approaches to Understand Stylosanthes scabra, an Orphan Legume from the Brazilian Caatinga.</title>
        <authorList>
            <person name="Ferreira-Neto J.R.C."/>
            <person name="da Silva M.D."/>
            <person name="Binneck E."/>
            <person name="de Melo N.F."/>
            <person name="da Silva R.H."/>
            <person name="de Melo A.L.T.M."/>
            <person name="Pandolfi V."/>
            <person name="Bustamante F.O."/>
            <person name="Brasileiro-Vidal A.C."/>
            <person name="Benko-Iseppon A.M."/>
        </authorList>
    </citation>
    <scope>NUCLEOTIDE SEQUENCE [LARGE SCALE GENOMIC DNA]</scope>
    <source>
        <tissue evidence="6">Leaves</tissue>
    </source>
</reference>
<organism evidence="6 7">
    <name type="scientific">Stylosanthes scabra</name>
    <dbReference type="NCBI Taxonomy" id="79078"/>
    <lineage>
        <taxon>Eukaryota</taxon>
        <taxon>Viridiplantae</taxon>
        <taxon>Streptophyta</taxon>
        <taxon>Embryophyta</taxon>
        <taxon>Tracheophyta</taxon>
        <taxon>Spermatophyta</taxon>
        <taxon>Magnoliopsida</taxon>
        <taxon>eudicotyledons</taxon>
        <taxon>Gunneridae</taxon>
        <taxon>Pentapetalae</taxon>
        <taxon>rosids</taxon>
        <taxon>fabids</taxon>
        <taxon>Fabales</taxon>
        <taxon>Fabaceae</taxon>
        <taxon>Papilionoideae</taxon>
        <taxon>50 kb inversion clade</taxon>
        <taxon>dalbergioids sensu lato</taxon>
        <taxon>Dalbergieae</taxon>
        <taxon>Pterocarpus clade</taxon>
        <taxon>Stylosanthes</taxon>
    </lineage>
</organism>
<evidence type="ECO:0000256" key="3">
    <source>
        <dbReference type="ARBA" id="ARBA00022801"/>
    </source>
</evidence>
<evidence type="ECO:0000259" key="5">
    <source>
        <dbReference type="SMART" id="SM00645"/>
    </source>
</evidence>
<accession>A0ABU6VQ04</accession>
<evidence type="ECO:0000313" key="6">
    <source>
        <dbReference type="EMBL" id="MED6174461.1"/>
    </source>
</evidence>
<evidence type="ECO:0000256" key="4">
    <source>
        <dbReference type="ARBA" id="ARBA00022807"/>
    </source>
</evidence>
<keyword evidence="7" id="KW-1185">Reference proteome</keyword>
<evidence type="ECO:0000256" key="2">
    <source>
        <dbReference type="ARBA" id="ARBA00022670"/>
    </source>
</evidence>
<keyword evidence="2" id="KW-0645">Protease</keyword>
<dbReference type="PANTHER" id="PTHR12411">
    <property type="entry name" value="CYSTEINE PROTEASE FAMILY C1-RELATED"/>
    <property type="match status" value="1"/>
</dbReference>
<comment type="similarity">
    <text evidence="1">Belongs to the peptidase C1 family.</text>
</comment>
<sequence length="180" mass="19612">MDEITVAVMVEALPGDYLKDAERVIEDLACGFLWGFNKNSKWWFNRCSPASNSVANDRSKRMLAEDATVRVVNGGFGGFKKGGGSCWAFSTIAAIEGIHEITTGKLISLSEQELVDCDTKGEDQGCEGGYMEDGFEFIIKNRGITSEAKYPYKAADSKCPPKATIPPVAKITSRAARKNQ</sequence>
<dbReference type="Gene3D" id="3.90.70.10">
    <property type="entry name" value="Cysteine proteinases"/>
    <property type="match status" value="1"/>
</dbReference>
<dbReference type="InterPro" id="IPR013128">
    <property type="entry name" value="Peptidase_C1A"/>
</dbReference>
<dbReference type="SMART" id="SM00645">
    <property type="entry name" value="Pept_C1"/>
    <property type="match status" value="1"/>
</dbReference>
<gene>
    <name evidence="6" type="ORF">PIB30_069217</name>
</gene>
<dbReference type="Pfam" id="PF00112">
    <property type="entry name" value="Peptidase_C1"/>
    <property type="match status" value="1"/>
</dbReference>
<name>A0ABU6VQ04_9FABA</name>
<dbReference type="InterPro" id="IPR038765">
    <property type="entry name" value="Papain-like_cys_pep_sf"/>
</dbReference>
<keyword evidence="3" id="KW-0378">Hydrolase</keyword>
<proteinExistence type="inferred from homology"/>
<keyword evidence="4" id="KW-0788">Thiol protease</keyword>
<dbReference type="Proteomes" id="UP001341840">
    <property type="component" value="Unassembled WGS sequence"/>
</dbReference>
<dbReference type="SUPFAM" id="SSF54001">
    <property type="entry name" value="Cysteine proteinases"/>
    <property type="match status" value="1"/>
</dbReference>
<dbReference type="EMBL" id="JASCZI010151790">
    <property type="protein sequence ID" value="MED6174461.1"/>
    <property type="molecule type" value="Genomic_DNA"/>
</dbReference>
<evidence type="ECO:0000256" key="1">
    <source>
        <dbReference type="ARBA" id="ARBA00008455"/>
    </source>
</evidence>
<protein>
    <recommendedName>
        <fullName evidence="5">Peptidase C1A papain C-terminal domain-containing protein</fullName>
    </recommendedName>
</protein>
<comment type="caution">
    <text evidence="6">The sequence shown here is derived from an EMBL/GenBank/DDBJ whole genome shotgun (WGS) entry which is preliminary data.</text>
</comment>
<feature type="domain" description="Peptidase C1A papain C-terminal" evidence="5">
    <location>
        <begin position="63"/>
        <end position="179"/>
    </location>
</feature>